<comment type="caution">
    <text evidence="2">The sequence shown here is derived from an EMBL/GenBank/DDBJ whole genome shotgun (WGS) entry which is preliminary data.</text>
</comment>
<evidence type="ECO:0000313" key="2">
    <source>
        <dbReference type="EMBL" id="CAJ0947908.1"/>
    </source>
</evidence>
<feature type="compositionally biased region" description="Basic and acidic residues" evidence="1">
    <location>
        <begin position="59"/>
        <end position="69"/>
    </location>
</feature>
<protein>
    <submittedName>
        <fullName evidence="2">Uncharacterized protein</fullName>
    </submittedName>
</protein>
<sequence>MEHGDEKGIDHTQENVIDCCKRGLVESDTRKENDNAREGIKEGVEDKIWSDQHRVEMEGLTDELKKSSDETSFDVPNPCQSCPADEVKKLSDEPSSMPNLCQPCPADEEKQSDETCSAVLNPCLPCPAEEDKKQSDEPYSSVPNPLQPCPADVKKPSDEPSSSVINPCSPCPINNVKQNLTNDTSDKITGKHQSESGGEDQLITQLNLKLVFEATVPRIVQAK</sequence>
<feature type="region of interest" description="Disordered" evidence="1">
    <location>
        <begin position="59"/>
        <end position="108"/>
    </location>
</feature>
<organism evidence="2 3">
    <name type="scientific">Ranitomeya imitator</name>
    <name type="common">mimic poison frog</name>
    <dbReference type="NCBI Taxonomy" id="111125"/>
    <lineage>
        <taxon>Eukaryota</taxon>
        <taxon>Metazoa</taxon>
        <taxon>Chordata</taxon>
        <taxon>Craniata</taxon>
        <taxon>Vertebrata</taxon>
        <taxon>Euteleostomi</taxon>
        <taxon>Amphibia</taxon>
        <taxon>Batrachia</taxon>
        <taxon>Anura</taxon>
        <taxon>Neobatrachia</taxon>
        <taxon>Hyloidea</taxon>
        <taxon>Dendrobatidae</taxon>
        <taxon>Dendrobatinae</taxon>
        <taxon>Ranitomeya</taxon>
    </lineage>
</organism>
<dbReference type="EMBL" id="CAUEEQ010027456">
    <property type="protein sequence ID" value="CAJ0947908.1"/>
    <property type="molecule type" value="Genomic_DNA"/>
</dbReference>
<reference evidence="2" key="1">
    <citation type="submission" date="2023-07" db="EMBL/GenBank/DDBJ databases">
        <authorList>
            <person name="Stuckert A."/>
        </authorList>
    </citation>
    <scope>NUCLEOTIDE SEQUENCE</scope>
</reference>
<dbReference type="Proteomes" id="UP001176940">
    <property type="component" value="Unassembled WGS sequence"/>
</dbReference>
<feature type="region of interest" description="Disordered" evidence="1">
    <location>
        <begin position="127"/>
        <end position="200"/>
    </location>
</feature>
<gene>
    <name evidence="2" type="ORF">RIMI_LOCUS11876636</name>
</gene>
<feature type="compositionally biased region" description="Basic and acidic residues" evidence="1">
    <location>
        <begin position="184"/>
        <end position="194"/>
    </location>
</feature>
<evidence type="ECO:0000256" key="1">
    <source>
        <dbReference type="SAM" id="MobiDB-lite"/>
    </source>
</evidence>
<accession>A0ABN9LTD7</accession>
<proteinExistence type="predicted"/>
<evidence type="ECO:0000313" key="3">
    <source>
        <dbReference type="Proteomes" id="UP001176940"/>
    </source>
</evidence>
<name>A0ABN9LTD7_9NEOB</name>
<keyword evidence="3" id="KW-1185">Reference proteome</keyword>